<comment type="caution">
    <text evidence="1">The sequence shown here is derived from an EMBL/GenBank/DDBJ whole genome shotgun (WGS) entry which is preliminary data.</text>
</comment>
<dbReference type="Proteomes" id="UP001295684">
    <property type="component" value="Unassembled WGS sequence"/>
</dbReference>
<evidence type="ECO:0000313" key="1">
    <source>
        <dbReference type="EMBL" id="CAI2375665.1"/>
    </source>
</evidence>
<name>A0AAD2D089_EUPCR</name>
<keyword evidence="2" id="KW-1185">Reference proteome</keyword>
<sequence>MHTSFRDDGSVIWIPFGRFWGLRGRKEGLKRGWRRGRDCGKKTDLVGVGSLGFESFEFYYFGGRMVIVV</sequence>
<gene>
    <name evidence="1" type="ORF">ECRASSUSDP1_LOCUS17028</name>
</gene>
<evidence type="ECO:0000313" key="2">
    <source>
        <dbReference type="Proteomes" id="UP001295684"/>
    </source>
</evidence>
<proteinExistence type="predicted"/>
<dbReference type="AlphaFoldDB" id="A0AAD2D089"/>
<reference evidence="1" key="1">
    <citation type="submission" date="2023-07" db="EMBL/GenBank/DDBJ databases">
        <authorList>
            <consortium name="AG Swart"/>
            <person name="Singh M."/>
            <person name="Singh A."/>
            <person name="Seah K."/>
            <person name="Emmerich C."/>
        </authorList>
    </citation>
    <scope>NUCLEOTIDE SEQUENCE</scope>
    <source>
        <strain evidence="1">DP1</strain>
    </source>
</reference>
<accession>A0AAD2D089</accession>
<organism evidence="1 2">
    <name type="scientific">Euplotes crassus</name>
    <dbReference type="NCBI Taxonomy" id="5936"/>
    <lineage>
        <taxon>Eukaryota</taxon>
        <taxon>Sar</taxon>
        <taxon>Alveolata</taxon>
        <taxon>Ciliophora</taxon>
        <taxon>Intramacronucleata</taxon>
        <taxon>Spirotrichea</taxon>
        <taxon>Hypotrichia</taxon>
        <taxon>Euplotida</taxon>
        <taxon>Euplotidae</taxon>
        <taxon>Moneuplotes</taxon>
    </lineage>
</organism>
<protein>
    <submittedName>
        <fullName evidence="1">Uncharacterized protein</fullName>
    </submittedName>
</protein>
<dbReference type="EMBL" id="CAMPGE010017159">
    <property type="protein sequence ID" value="CAI2375665.1"/>
    <property type="molecule type" value="Genomic_DNA"/>
</dbReference>